<dbReference type="Proteomes" id="UP000305067">
    <property type="component" value="Unassembled WGS sequence"/>
</dbReference>
<dbReference type="EMBL" id="ML178841">
    <property type="protein sequence ID" value="TFK98173.1"/>
    <property type="molecule type" value="Genomic_DNA"/>
</dbReference>
<keyword evidence="1" id="KW-0732">Signal</keyword>
<feature type="signal peptide" evidence="1">
    <location>
        <begin position="1"/>
        <end position="18"/>
    </location>
</feature>
<dbReference type="OrthoDB" id="2910007at2759"/>
<reference evidence="2 3" key="1">
    <citation type="journal article" date="2019" name="Nat. Ecol. Evol.">
        <title>Megaphylogeny resolves global patterns of mushroom evolution.</title>
        <authorList>
            <person name="Varga T."/>
            <person name="Krizsan K."/>
            <person name="Foldi C."/>
            <person name="Dima B."/>
            <person name="Sanchez-Garcia M."/>
            <person name="Sanchez-Ramirez S."/>
            <person name="Szollosi G.J."/>
            <person name="Szarkandi J.G."/>
            <person name="Papp V."/>
            <person name="Albert L."/>
            <person name="Andreopoulos W."/>
            <person name="Angelini C."/>
            <person name="Antonin V."/>
            <person name="Barry K.W."/>
            <person name="Bougher N.L."/>
            <person name="Buchanan P."/>
            <person name="Buyck B."/>
            <person name="Bense V."/>
            <person name="Catcheside P."/>
            <person name="Chovatia M."/>
            <person name="Cooper J."/>
            <person name="Damon W."/>
            <person name="Desjardin D."/>
            <person name="Finy P."/>
            <person name="Geml J."/>
            <person name="Haridas S."/>
            <person name="Hughes K."/>
            <person name="Justo A."/>
            <person name="Karasinski D."/>
            <person name="Kautmanova I."/>
            <person name="Kiss B."/>
            <person name="Kocsube S."/>
            <person name="Kotiranta H."/>
            <person name="LaButti K.M."/>
            <person name="Lechner B.E."/>
            <person name="Liimatainen K."/>
            <person name="Lipzen A."/>
            <person name="Lukacs Z."/>
            <person name="Mihaltcheva S."/>
            <person name="Morgado L.N."/>
            <person name="Niskanen T."/>
            <person name="Noordeloos M.E."/>
            <person name="Ohm R.A."/>
            <person name="Ortiz-Santana B."/>
            <person name="Ovrebo C."/>
            <person name="Racz N."/>
            <person name="Riley R."/>
            <person name="Savchenko A."/>
            <person name="Shiryaev A."/>
            <person name="Soop K."/>
            <person name="Spirin V."/>
            <person name="Szebenyi C."/>
            <person name="Tomsovsky M."/>
            <person name="Tulloss R.E."/>
            <person name="Uehling J."/>
            <person name="Grigoriev I.V."/>
            <person name="Vagvolgyi C."/>
            <person name="Papp T."/>
            <person name="Martin F.M."/>
            <person name="Miettinen O."/>
            <person name="Hibbett D.S."/>
            <person name="Nagy L.G."/>
        </authorList>
    </citation>
    <scope>NUCLEOTIDE SEQUENCE [LARGE SCALE GENOMIC DNA]</scope>
    <source>
        <strain evidence="2 3">CBS 309.79</strain>
    </source>
</reference>
<gene>
    <name evidence="2" type="ORF">BDV98DRAFT_628967</name>
</gene>
<name>A0A5C3QIL4_9AGAR</name>
<sequence>MLLSFILLPLASALAAFAANLEPRQTNTNARIATIVSAASQGVWRTYLEFMMERLAQGDLQRAETNVDGLINAYGSGADALINVAVSSGSATTIPTDVEIHTWFVVAVQQTCTGLSGLSTSNMPGVTAKFSDIDRNMSRMINGLDPKLPGTQELLKLFMLDGRQFCDRIGFTATLAAMGF</sequence>
<organism evidence="2 3">
    <name type="scientific">Pterulicium gracile</name>
    <dbReference type="NCBI Taxonomy" id="1884261"/>
    <lineage>
        <taxon>Eukaryota</taxon>
        <taxon>Fungi</taxon>
        <taxon>Dikarya</taxon>
        <taxon>Basidiomycota</taxon>
        <taxon>Agaricomycotina</taxon>
        <taxon>Agaricomycetes</taxon>
        <taxon>Agaricomycetidae</taxon>
        <taxon>Agaricales</taxon>
        <taxon>Pleurotineae</taxon>
        <taxon>Pterulaceae</taxon>
        <taxon>Pterulicium</taxon>
    </lineage>
</organism>
<evidence type="ECO:0000313" key="2">
    <source>
        <dbReference type="EMBL" id="TFK98173.1"/>
    </source>
</evidence>
<keyword evidence="3" id="KW-1185">Reference proteome</keyword>
<proteinExistence type="predicted"/>
<dbReference type="AlphaFoldDB" id="A0A5C3QIL4"/>
<protein>
    <submittedName>
        <fullName evidence="2">Uncharacterized protein</fullName>
    </submittedName>
</protein>
<evidence type="ECO:0000256" key="1">
    <source>
        <dbReference type="SAM" id="SignalP"/>
    </source>
</evidence>
<feature type="chain" id="PRO_5022790732" evidence="1">
    <location>
        <begin position="19"/>
        <end position="180"/>
    </location>
</feature>
<accession>A0A5C3QIL4</accession>
<evidence type="ECO:0000313" key="3">
    <source>
        <dbReference type="Proteomes" id="UP000305067"/>
    </source>
</evidence>